<dbReference type="GO" id="GO:0016788">
    <property type="term" value="F:hydrolase activity, acting on ester bonds"/>
    <property type="evidence" value="ECO:0007669"/>
    <property type="project" value="InterPro"/>
</dbReference>
<dbReference type="InterPro" id="IPR036514">
    <property type="entry name" value="SGNH_hydro_sf"/>
</dbReference>
<keyword evidence="3" id="KW-0964">Secreted</keyword>
<keyword evidence="5" id="KW-0378">Hydrolase</keyword>
<dbReference type="GO" id="GO:0016042">
    <property type="term" value="P:lipid catabolic process"/>
    <property type="evidence" value="ECO:0007669"/>
    <property type="project" value="UniProtKB-KW"/>
</dbReference>
<organism evidence="9">
    <name type="scientific">Nepenthes alata</name>
    <name type="common">Winged pitcher plant</name>
    <name type="synonym">Nepenthes copelandii</name>
    <dbReference type="NCBI Taxonomy" id="4376"/>
    <lineage>
        <taxon>Eukaryota</taxon>
        <taxon>Viridiplantae</taxon>
        <taxon>Streptophyta</taxon>
        <taxon>Embryophyta</taxon>
        <taxon>Tracheophyta</taxon>
        <taxon>Spermatophyta</taxon>
        <taxon>Magnoliopsida</taxon>
        <taxon>eudicotyledons</taxon>
        <taxon>Gunneridae</taxon>
        <taxon>Pentapetalae</taxon>
        <taxon>Caryophyllales</taxon>
        <taxon>Nepenthaceae</taxon>
        <taxon>Nepenthes</taxon>
    </lineage>
</organism>
<dbReference type="InterPro" id="IPR001087">
    <property type="entry name" value="GDSL"/>
</dbReference>
<dbReference type="InterPro" id="IPR035669">
    <property type="entry name" value="SGNH_plant_lipase-like"/>
</dbReference>
<protein>
    <submittedName>
        <fullName evidence="9">GDSL lipase</fullName>
    </submittedName>
</protein>
<proteinExistence type="evidence at transcript level"/>
<keyword evidence="4 8" id="KW-0732">Signal</keyword>
<feature type="chain" id="PRO_5013358394" evidence="8">
    <location>
        <begin position="25"/>
        <end position="351"/>
    </location>
</feature>
<evidence type="ECO:0000256" key="6">
    <source>
        <dbReference type="ARBA" id="ARBA00022963"/>
    </source>
</evidence>
<dbReference type="Pfam" id="PF00657">
    <property type="entry name" value="Lipase_GDSL"/>
    <property type="match status" value="1"/>
</dbReference>
<name>A0A1L7NZT8_NEPAL</name>
<keyword evidence="6" id="KW-0442">Lipid degradation</keyword>
<comment type="subcellular location">
    <subcellularLocation>
        <location evidence="1">Secreted</location>
    </subcellularLocation>
</comment>
<dbReference type="CDD" id="cd01837">
    <property type="entry name" value="SGNH_plant_lipase_like"/>
    <property type="match status" value="1"/>
</dbReference>
<evidence type="ECO:0000256" key="3">
    <source>
        <dbReference type="ARBA" id="ARBA00022525"/>
    </source>
</evidence>
<evidence type="ECO:0000256" key="1">
    <source>
        <dbReference type="ARBA" id="ARBA00004613"/>
    </source>
</evidence>
<evidence type="ECO:0000256" key="4">
    <source>
        <dbReference type="ARBA" id="ARBA00022729"/>
    </source>
</evidence>
<evidence type="ECO:0000256" key="7">
    <source>
        <dbReference type="ARBA" id="ARBA00023098"/>
    </source>
</evidence>
<evidence type="ECO:0000256" key="8">
    <source>
        <dbReference type="SAM" id="SignalP"/>
    </source>
</evidence>
<evidence type="ECO:0000256" key="5">
    <source>
        <dbReference type="ARBA" id="ARBA00022801"/>
    </source>
</evidence>
<dbReference type="InterPro" id="IPR051238">
    <property type="entry name" value="GDSL_esterase/lipase"/>
</dbReference>
<comment type="similarity">
    <text evidence="2">Belongs to the 'GDSL' lipolytic enzyme family.</text>
</comment>
<dbReference type="GO" id="GO:0005576">
    <property type="term" value="C:extracellular region"/>
    <property type="evidence" value="ECO:0007669"/>
    <property type="project" value="UniProtKB-SubCell"/>
</dbReference>
<reference evidence="9" key="1">
    <citation type="submission" date="2016-03" db="EMBL/GenBank/DDBJ databases">
        <title>Digestive enzymes of carnivorous plants.</title>
        <authorList>
            <person name="Fukushima K."/>
            <person name="Hasebe M."/>
        </authorList>
    </citation>
    <scope>NUCLEOTIDE SEQUENCE</scope>
</reference>
<dbReference type="PANTHER" id="PTHR45650">
    <property type="entry name" value="GDSL-LIKE LIPASE/ACYLHYDROLASE-RELATED"/>
    <property type="match status" value="1"/>
</dbReference>
<sequence length="351" mass="38540">MRGVTMSLLMFMICCGMRLLGINGEPQVPCFFIFGDSLADNGNNNQLNTTAKANYRPYGIDFPGSIPTGRFTNNLTAVDIITKKLGFLELIPSFANATMGANISRGVNYASGGAGILPETGMNLGQRIPLDQQIKNHIMIIRRPDWNTDEHKCLYSINMGSNDYINNYFLPSNNRTRELVTPEQFAELLISKFRLQIETLHQLGAKKVVLFGLGEIGCTLAEIALYGPSNGSSCVENINSAVMIFNNKLVSLVEGFNGNLTDAKFIYINSTAVQLTPLQGFKVFNASCCMVRTDDGMCVAGSRPCDNRSEYVFWDYFHPTAAVNALTAGRAYEAQEPSDAYPTDISHLVTS</sequence>
<evidence type="ECO:0000256" key="2">
    <source>
        <dbReference type="ARBA" id="ARBA00008668"/>
    </source>
</evidence>
<evidence type="ECO:0000313" key="9">
    <source>
        <dbReference type="EMBL" id="BAW35431.1"/>
    </source>
</evidence>
<accession>A0A1L7NZT8</accession>
<dbReference type="PANTHER" id="PTHR45650:SF75">
    <property type="entry name" value="GDSL-LIKE LIPASE_ACYLHYDROLASE"/>
    <property type="match status" value="1"/>
</dbReference>
<dbReference type="AlphaFoldDB" id="A0A1L7NZT8"/>
<feature type="signal peptide" evidence="8">
    <location>
        <begin position="1"/>
        <end position="24"/>
    </location>
</feature>
<keyword evidence="7" id="KW-0443">Lipid metabolism</keyword>
<dbReference type="SUPFAM" id="SSF52266">
    <property type="entry name" value="SGNH hydrolase"/>
    <property type="match status" value="1"/>
</dbReference>
<dbReference type="Gene3D" id="3.40.50.1110">
    <property type="entry name" value="SGNH hydrolase"/>
    <property type="match status" value="1"/>
</dbReference>
<dbReference type="EMBL" id="LC129248">
    <property type="protein sequence ID" value="BAW35431.1"/>
    <property type="molecule type" value="mRNA"/>
</dbReference>